<accession>A0A835FVV6</accession>
<keyword evidence="1" id="KW-0732">Signal</keyword>
<keyword evidence="3" id="KW-1185">Reference proteome</keyword>
<evidence type="ECO:0000256" key="1">
    <source>
        <dbReference type="SAM" id="SignalP"/>
    </source>
</evidence>
<dbReference type="EMBL" id="JACEFO010000160">
    <property type="protein sequence ID" value="KAF8779695.1"/>
    <property type="molecule type" value="Genomic_DNA"/>
</dbReference>
<dbReference type="Proteomes" id="UP000636709">
    <property type="component" value="Unassembled WGS sequence"/>
</dbReference>
<organism evidence="2 3">
    <name type="scientific">Digitaria exilis</name>
    <dbReference type="NCBI Taxonomy" id="1010633"/>
    <lineage>
        <taxon>Eukaryota</taxon>
        <taxon>Viridiplantae</taxon>
        <taxon>Streptophyta</taxon>
        <taxon>Embryophyta</taxon>
        <taxon>Tracheophyta</taxon>
        <taxon>Spermatophyta</taxon>
        <taxon>Magnoliopsida</taxon>
        <taxon>Liliopsida</taxon>
        <taxon>Poales</taxon>
        <taxon>Poaceae</taxon>
        <taxon>PACMAD clade</taxon>
        <taxon>Panicoideae</taxon>
        <taxon>Panicodae</taxon>
        <taxon>Paniceae</taxon>
        <taxon>Anthephorinae</taxon>
        <taxon>Digitaria</taxon>
    </lineage>
</organism>
<proteinExistence type="predicted"/>
<evidence type="ECO:0000313" key="3">
    <source>
        <dbReference type="Proteomes" id="UP000636709"/>
    </source>
</evidence>
<dbReference type="AlphaFoldDB" id="A0A835FVV6"/>
<evidence type="ECO:0000313" key="2">
    <source>
        <dbReference type="EMBL" id="KAF8779695.1"/>
    </source>
</evidence>
<sequence>MFALVAFLAISSVVATTTTCLQDSPLMMGMGLMYPCMQSCMMQQPFTMVGQSSPMMGMCSMVPCLQSCMMQQELTIGGSPFLAMMLQQSPWAMPQQCCSQKTMIQEMMSPQCHCGSMCQMMQMQQSRMATQLPLVWNRAAMMVQPNYYKQPFSSWCAC</sequence>
<dbReference type="OrthoDB" id="696142at2759"/>
<reference evidence="2" key="1">
    <citation type="submission" date="2020-07" db="EMBL/GenBank/DDBJ databases">
        <title>Genome sequence and genetic diversity analysis of an under-domesticated orphan crop, white fonio (Digitaria exilis).</title>
        <authorList>
            <person name="Bennetzen J.L."/>
            <person name="Chen S."/>
            <person name="Ma X."/>
            <person name="Wang X."/>
            <person name="Yssel A.E.J."/>
            <person name="Chaluvadi S.R."/>
            <person name="Johnson M."/>
            <person name="Gangashetty P."/>
            <person name="Hamidou F."/>
            <person name="Sanogo M.D."/>
            <person name="Zwaenepoel A."/>
            <person name="Wallace J."/>
            <person name="Van De Peer Y."/>
            <person name="Van Deynze A."/>
        </authorList>
    </citation>
    <scope>NUCLEOTIDE SEQUENCE</scope>
    <source>
        <tissue evidence="2">Leaves</tissue>
    </source>
</reference>
<feature type="signal peptide" evidence="1">
    <location>
        <begin position="1"/>
        <end position="15"/>
    </location>
</feature>
<gene>
    <name evidence="2" type="ORF">HU200_002447</name>
</gene>
<comment type="caution">
    <text evidence="2">The sequence shown here is derived from an EMBL/GenBank/DDBJ whole genome shotgun (WGS) entry which is preliminary data.</text>
</comment>
<name>A0A835FVV6_9POAL</name>
<feature type="chain" id="PRO_5032804144" evidence="1">
    <location>
        <begin position="16"/>
        <end position="158"/>
    </location>
</feature>
<protein>
    <submittedName>
        <fullName evidence="2">Uncharacterized protein</fullName>
    </submittedName>
</protein>